<dbReference type="AlphaFoldDB" id="A0A3S7WRE9"/>
<proteinExistence type="predicted"/>
<dbReference type="VEuPathDB" id="TriTrypDB:LdCL_100020800"/>
<dbReference type="OrthoDB" id="10017101at2759"/>
<evidence type="ECO:0000313" key="2">
    <source>
        <dbReference type="Proteomes" id="UP000274082"/>
    </source>
</evidence>
<organism evidence="1 2">
    <name type="scientific">Leishmania donovani</name>
    <dbReference type="NCBI Taxonomy" id="5661"/>
    <lineage>
        <taxon>Eukaryota</taxon>
        <taxon>Discoba</taxon>
        <taxon>Euglenozoa</taxon>
        <taxon>Kinetoplastea</taxon>
        <taxon>Metakinetoplastina</taxon>
        <taxon>Trypanosomatida</taxon>
        <taxon>Trypanosomatidae</taxon>
        <taxon>Leishmaniinae</taxon>
        <taxon>Leishmania</taxon>
    </lineage>
</organism>
<reference evidence="1 2" key="1">
    <citation type="journal article" date="2018" name="Sci. Rep.">
        <title>A complete Leishmania donovani reference genome identifies novel genetic variations associated with virulence.</title>
        <authorList>
            <person name="Lypaczewski P."/>
            <person name="Hoshizaki J."/>
            <person name="Zhang W.-W."/>
            <person name="McCall L.-I."/>
            <person name="Torcivia-Rodriguez J."/>
            <person name="Simonyan V."/>
            <person name="Kaur A."/>
            <person name="Dewar K."/>
            <person name="Matlashewski G."/>
        </authorList>
    </citation>
    <scope>NUCLEOTIDE SEQUENCE [LARGE SCALE GENOMIC DNA]</scope>
    <source>
        <strain evidence="1 2">LdCL</strain>
    </source>
</reference>
<keyword evidence="1" id="KW-0808">Transferase</keyword>
<dbReference type="EMBL" id="CP029509">
    <property type="protein sequence ID" value="AYU76759.1"/>
    <property type="molecule type" value="Genomic_DNA"/>
</dbReference>
<evidence type="ECO:0000313" key="1">
    <source>
        <dbReference type="EMBL" id="AYU76759.1"/>
    </source>
</evidence>
<sequence>MVADSCLGSSNGKRLKGKCTHYSSIFQMTPRPRLLSSPFHPSYNTFGLFSRSGRRIDSSLTAVGAMHANSCRLCGSPSVTLFHTDKMREYYRCHQCSLVFVPDRFMLSSAEEKAVYDLHENIPGDAAYEKFLSRAAHPLADYLSVTVKRTPHQPQGLDFGCGPAPVLAKMLSAAPYSYSMDIFDLYYFSEASYCLEREDHYDFITATEVVEHLRDPLSVFRTLWRCIRPDGGVLVIMTKRVHGTIERFRNWHYTRDPTHITFFHTASFQWLADSLPSNGETCETRFVSADVALLIKKKQIPESFNMLQSGP</sequence>
<dbReference type="Gene3D" id="3.40.50.150">
    <property type="entry name" value="Vaccinia Virus protein VP39"/>
    <property type="match status" value="1"/>
</dbReference>
<gene>
    <name evidence="1" type="ORF">LdCL_100020800</name>
</gene>
<dbReference type="Proteomes" id="UP000274082">
    <property type="component" value="Chromosome 10"/>
</dbReference>
<name>A0A3S7WRE9_LEIDO</name>
<dbReference type="Pfam" id="PF13489">
    <property type="entry name" value="Methyltransf_23"/>
    <property type="match status" value="1"/>
</dbReference>
<dbReference type="GO" id="GO:0008168">
    <property type="term" value="F:methyltransferase activity"/>
    <property type="evidence" value="ECO:0007669"/>
    <property type="project" value="UniProtKB-KW"/>
</dbReference>
<dbReference type="SUPFAM" id="SSF53335">
    <property type="entry name" value="S-adenosyl-L-methionine-dependent methyltransferases"/>
    <property type="match status" value="1"/>
</dbReference>
<dbReference type="InterPro" id="IPR029063">
    <property type="entry name" value="SAM-dependent_MTases_sf"/>
</dbReference>
<keyword evidence="2" id="KW-1185">Reference proteome</keyword>
<protein>
    <submittedName>
        <fullName evidence="1">Methyltransferase domain containing protein, putative</fullName>
    </submittedName>
</protein>
<accession>A0A3S7WRE9</accession>
<dbReference type="VEuPathDB" id="TriTrypDB:LDHU3_10.1730"/>
<dbReference type="GO" id="GO:0032259">
    <property type="term" value="P:methylation"/>
    <property type="evidence" value="ECO:0007669"/>
    <property type="project" value="UniProtKB-KW"/>
</dbReference>
<keyword evidence="1" id="KW-0489">Methyltransferase</keyword>